<accession>A0ABQ4TB06</accession>
<dbReference type="PANTHER" id="PTHR36573">
    <property type="entry name" value="INTERMEMBRANE PHOSPHOLIPID TRANSPORT SYSTEM BINDING PROTEIN MLAC"/>
    <property type="match status" value="1"/>
</dbReference>
<dbReference type="Gene3D" id="3.10.450.710">
    <property type="entry name" value="Tgt2/MlaC"/>
    <property type="match status" value="1"/>
</dbReference>
<evidence type="ECO:0000313" key="3">
    <source>
        <dbReference type="Proteomes" id="UP001055156"/>
    </source>
</evidence>
<keyword evidence="3" id="KW-1185">Reference proteome</keyword>
<proteinExistence type="predicted"/>
<reference evidence="2" key="1">
    <citation type="journal article" date="2021" name="Front. Microbiol.">
        <title>Comprehensive Comparative Genomics and Phenotyping of Methylobacterium Species.</title>
        <authorList>
            <person name="Alessa O."/>
            <person name="Ogura Y."/>
            <person name="Fujitani Y."/>
            <person name="Takami H."/>
            <person name="Hayashi T."/>
            <person name="Sahin N."/>
            <person name="Tani A."/>
        </authorList>
    </citation>
    <scope>NUCLEOTIDE SEQUENCE</scope>
    <source>
        <strain evidence="2">NBRC 15689</strain>
    </source>
</reference>
<dbReference type="PANTHER" id="PTHR36573:SF1">
    <property type="entry name" value="INTERMEMBRANE PHOSPHOLIPID TRANSPORT SYSTEM BINDING PROTEIN MLAC"/>
    <property type="match status" value="1"/>
</dbReference>
<dbReference type="Pfam" id="PF05494">
    <property type="entry name" value="MlaC"/>
    <property type="match status" value="1"/>
</dbReference>
<dbReference type="InterPro" id="IPR008869">
    <property type="entry name" value="MlaC/ttg2D"/>
</dbReference>
<dbReference type="InterPro" id="IPR042245">
    <property type="entry name" value="Tgt2/MlaC_sf"/>
</dbReference>
<evidence type="ECO:0000256" key="1">
    <source>
        <dbReference type="SAM" id="SignalP"/>
    </source>
</evidence>
<keyword evidence="1" id="KW-0732">Signal</keyword>
<feature type="signal peptide" evidence="1">
    <location>
        <begin position="1"/>
        <end position="24"/>
    </location>
</feature>
<dbReference type="Proteomes" id="UP001055156">
    <property type="component" value="Unassembled WGS sequence"/>
</dbReference>
<feature type="chain" id="PRO_5045513583" description="Toluene tolerance family protein" evidence="1">
    <location>
        <begin position="25"/>
        <end position="203"/>
    </location>
</feature>
<protein>
    <recommendedName>
        <fullName evidence="4">Toluene tolerance family protein</fullName>
    </recommendedName>
</protein>
<dbReference type="EMBL" id="BPQV01000009">
    <property type="protein sequence ID" value="GJE28184.1"/>
    <property type="molecule type" value="Genomic_DNA"/>
</dbReference>
<comment type="caution">
    <text evidence="2">The sequence shown here is derived from an EMBL/GenBank/DDBJ whole genome shotgun (WGS) entry which is preliminary data.</text>
</comment>
<sequence length="203" mass="21624">MRLTRRVLSVAAALFLFGTAPVLAADDPAIATVAKLYGTVESALKSGANDVKSRVDAVGPTFAEVFDTATMARIAVGPKWKSFTPEQQGAVAEAFRSYFVALYARRLSQAAGGKFDIKPQSEEQGPNRIVRSRVTSKDGDETDVDYVVSPEGRIQDVLLNGNVSEVASMRAGFSEPLKTGGAETLVAYLRERTAGMLAPKPAP</sequence>
<evidence type="ECO:0000313" key="2">
    <source>
        <dbReference type="EMBL" id="GJE28184.1"/>
    </source>
</evidence>
<dbReference type="RefSeq" id="WP_238312023.1">
    <property type="nucleotide sequence ID" value="NZ_BPQV01000009.1"/>
</dbReference>
<evidence type="ECO:0008006" key="4">
    <source>
        <dbReference type="Google" id="ProtNLM"/>
    </source>
</evidence>
<gene>
    <name evidence="2" type="ORF">LKMONMHP_3051</name>
</gene>
<name>A0ABQ4TB06_METOR</name>
<reference evidence="2" key="2">
    <citation type="submission" date="2021-08" db="EMBL/GenBank/DDBJ databases">
        <authorList>
            <person name="Tani A."/>
            <person name="Ola A."/>
            <person name="Ogura Y."/>
            <person name="Katsura K."/>
            <person name="Hayashi T."/>
        </authorList>
    </citation>
    <scope>NUCLEOTIDE SEQUENCE</scope>
    <source>
        <strain evidence="2">NBRC 15689</strain>
    </source>
</reference>
<organism evidence="2 3">
    <name type="scientific">Methylobacterium organophilum</name>
    <dbReference type="NCBI Taxonomy" id="410"/>
    <lineage>
        <taxon>Bacteria</taxon>
        <taxon>Pseudomonadati</taxon>
        <taxon>Pseudomonadota</taxon>
        <taxon>Alphaproteobacteria</taxon>
        <taxon>Hyphomicrobiales</taxon>
        <taxon>Methylobacteriaceae</taxon>
        <taxon>Methylobacterium</taxon>
    </lineage>
</organism>